<evidence type="ECO:0000313" key="1">
    <source>
        <dbReference type="EMBL" id="CAB4129559.1"/>
    </source>
</evidence>
<dbReference type="EMBL" id="LR796235">
    <property type="protein sequence ID" value="CAB4129559.1"/>
    <property type="molecule type" value="Genomic_DNA"/>
</dbReference>
<organism evidence="1">
    <name type="scientific">uncultured Caudovirales phage</name>
    <dbReference type="NCBI Taxonomy" id="2100421"/>
    <lineage>
        <taxon>Viruses</taxon>
        <taxon>Duplodnaviria</taxon>
        <taxon>Heunggongvirae</taxon>
        <taxon>Uroviricota</taxon>
        <taxon>Caudoviricetes</taxon>
        <taxon>Peduoviridae</taxon>
        <taxon>Maltschvirus</taxon>
        <taxon>Maltschvirus maltsch</taxon>
    </lineage>
</organism>
<reference evidence="1" key="1">
    <citation type="submission" date="2020-04" db="EMBL/GenBank/DDBJ databases">
        <authorList>
            <person name="Chiriac C."/>
            <person name="Salcher M."/>
            <person name="Ghai R."/>
            <person name="Kavagutti S V."/>
        </authorList>
    </citation>
    <scope>NUCLEOTIDE SEQUENCE</scope>
</reference>
<sequence length="111" mass="12467">MSIQKSIPMKRVIGEEVLLTSQVCMISDETYTTEGESVVITKELELIEVILNHKNTDHVIVKALTNTKIKPIEGLIDEEYSEINIEKGACVELYYAFGSWFIVSSDGLKQS</sequence>
<proteinExistence type="predicted"/>
<accession>A0A6J5LCV7</accession>
<gene>
    <name evidence="1" type="ORF">UFOVP117_26</name>
</gene>
<protein>
    <submittedName>
        <fullName evidence="1">Uncharacterized protein</fullName>
    </submittedName>
</protein>
<name>A0A6J5LCV7_9CAUD</name>